<dbReference type="AlphaFoldDB" id="A0A6P2RZT2"/>
<evidence type="ECO:0000313" key="2">
    <source>
        <dbReference type="Proteomes" id="UP000494170"/>
    </source>
</evidence>
<organism evidence="1 2">
    <name type="scientific">Burkholderia lata (strain ATCC 17760 / DSM 23089 / LMG 22485 / NCIMB 9086 / R18194 / 383)</name>
    <dbReference type="NCBI Taxonomy" id="482957"/>
    <lineage>
        <taxon>Bacteria</taxon>
        <taxon>Pseudomonadati</taxon>
        <taxon>Pseudomonadota</taxon>
        <taxon>Betaproteobacteria</taxon>
        <taxon>Burkholderiales</taxon>
        <taxon>Burkholderiaceae</taxon>
        <taxon>Burkholderia</taxon>
        <taxon>Burkholderia cepacia complex</taxon>
    </lineage>
</organism>
<name>A0A6P2RZT2_BURL3</name>
<dbReference type="EMBL" id="CABVPY010000069">
    <property type="protein sequence ID" value="VWC35607.1"/>
    <property type="molecule type" value="Genomic_DNA"/>
</dbReference>
<protein>
    <submittedName>
        <fullName evidence="1">Uncharacterized protein</fullName>
    </submittedName>
</protein>
<evidence type="ECO:0000313" key="1">
    <source>
        <dbReference type="EMBL" id="VWC35607.1"/>
    </source>
</evidence>
<reference evidence="1 2" key="1">
    <citation type="submission" date="2019-09" db="EMBL/GenBank/DDBJ databases">
        <authorList>
            <person name="Depoorter E."/>
        </authorList>
    </citation>
    <scope>NUCLEOTIDE SEQUENCE [LARGE SCALE GENOMIC DNA]</scope>
    <source>
        <strain evidence="1">LMG 6863</strain>
    </source>
</reference>
<sequence>MIEHRFDASGERGDVERAVKFDDFGRQVARIVGIDLLRDPDSVLRGGRAYRSFHRSFFELHEWRYRE</sequence>
<dbReference type="Proteomes" id="UP000494170">
    <property type="component" value="Unassembled WGS sequence"/>
</dbReference>
<proteinExistence type="predicted"/>
<gene>
    <name evidence="1" type="ORF">BLA6863_06677</name>
</gene>
<accession>A0A6P2RZT2</accession>